<evidence type="ECO:0000259" key="12">
    <source>
        <dbReference type="PROSITE" id="PS52039"/>
    </source>
</evidence>
<dbReference type="NCBIfam" id="TIGR01051">
    <property type="entry name" value="topA_bact"/>
    <property type="match status" value="1"/>
</dbReference>
<dbReference type="InterPro" id="IPR000380">
    <property type="entry name" value="Topo_IA"/>
</dbReference>
<dbReference type="InterPro" id="IPR013498">
    <property type="entry name" value="Topo_IA_Znf"/>
</dbReference>
<dbReference type="CDD" id="cd00186">
    <property type="entry name" value="TOP1Ac"/>
    <property type="match status" value="1"/>
</dbReference>
<evidence type="ECO:0000256" key="6">
    <source>
        <dbReference type="ARBA" id="ARBA00022842"/>
    </source>
</evidence>
<dbReference type="PROSITE" id="PS50880">
    <property type="entry name" value="TOPRIM"/>
    <property type="match status" value="1"/>
</dbReference>
<dbReference type="InterPro" id="IPR006171">
    <property type="entry name" value="TOPRIM_dom"/>
</dbReference>
<dbReference type="Pfam" id="PF01751">
    <property type="entry name" value="Toprim"/>
    <property type="match status" value="1"/>
</dbReference>
<dbReference type="HAMAP" id="MF_00952">
    <property type="entry name" value="Topoisom_1_prok"/>
    <property type="match status" value="1"/>
</dbReference>
<dbReference type="InterPro" id="IPR005733">
    <property type="entry name" value="TopoI_bac-type"/>
</dbReference>
<dbReference type="InterPro" id="IPR023406">
    <property type="entry name" value="Topo_IA_AS"/>
</dbReference>
<dbReference type="Gene3D" id="2.70.20.10">
    <property type="entry name" value="Topoisomerase I, domain 3"/>
    <property type="match status" value="1"/>
</dbReference>
<dbReference type="SMART" id="SM00437">
    <property type="entry name" value="TOP1Ac"/>
    <property type="match status" value="1"/>
</dbReference>
<keyword evidence="9 10" id="KW-0413">Isomerase</keyword>
<dbReference type="Pfam" id="PF01131">
    <property type="entry name" value="Topoisom_bac"/>
    <property type="match status" value="1"/>
</dbReference>
<feature type="site" description="Interaction with DNA" evidence="10">
    <location>
        <position position="487"/>
    </location>
</feature>
<feature type="domain" description="Toprim" evidence="11">
    <location>
        <begin position="6"/>
        <end position="116"/>
    </location>
</feature>
<keyword evidence="5" id="KW-0862">Zinc</keyword>
<protein>
    <recommendedName>
        <fullName evidence="10">DNA topoisomerase 1</fullName>
        <ecNumber evidence="10">5.6.2.1</ecNumber>
    </recommendedName>
    <alternativeName>
        <fullName evidence="10">DNA topoisomerase I</fullName>
    </alternativeName>
</protein>
<dbReference type="InterPro" id="IPR013497">
    <property type="entry name" value="Topo_IA_cen"/>
</dbReference>
<comment type="function">
    <text evidence="10">Releases the supercoiling and torsional tension of DNA, which is introduced during the DNA replication and transcription, by transiently cleaving and rejoining one strand of the DNA duplex. Introduces a single-strand break via transesterification at a target site in duplex DNA. The scissile phosphodiester is attacked by the catalytic tyrosine of the enzyme, resulting in the formation of a DNA-(5'-phosphotyrosyl)-enzyme intermediate and the expulsion of a 3'-OH DNA strand. The free DNA strand then undergoes passage around the unbroken strand, thus removing DNA supercoils. Finally, in the religation step, the DNA 3'-OH attacks the covalent intermediate to expel the active-site tyrosine and restore the DNA phosphodiester backbone.</text>
</comment>
<dbReference type="InterPro" id="IPR013824">
    <property type="entry name" value="Topo_IA_cen_sub1"/>
</dbReference>
<dbReference type="PROSITE" id="PS52039">
    <property type="entry name" value="TOPO_IA_2"/>
    <property type="match status" value="1"/>
</dbReference>
<feature type="site" description="Interaction with DNA" evidence="10">
    <location>
        <position position="143"/>
    </location>
</feature>
<dbReference type="Gene3D" id="3.40.50.140">
    <property type="match status" value="1"/>
</dbReference>
<comment type="subunit">
    <text evidence="10">Monomer.</text>
</comment>
<evidence type="ECO:0000256" key="2">
    <source>
        <dbReference type="ARBA" id="ARBA00009446"/>
    </source>
</evidence>
<gene>
    <name evidence="10 13" type="primary">topA</name>
    <name evidence="13" type="ORF">IAC50_01245</name>
</gene>
<evidence type="ECO:0000256" key="7">
    <source>
        <dbReference type="ARBA" id="ARBA00023029"/>
    </source>
</evidence>
<dbReference type="GO" id="GO:0006265">
    <property type="term" value="P:DNA topological change"/>
    <property type="evidence" value="ECO:0007669"/>
    <property type="project" value="UniProtKB-UniRule"/>
</dbReference>
<evidence type="ECO:0000313" key="13">
    <source>
        <dbReference type="EMBL" id="HIU25110.1"/>
    </source>
</evidence>
<dbReference type="CDD" id="cd03363">
    <property type="entry name" value="TOPRIM_TopoIA_TopoI"/>
    <property type="match status" value="1"/>
</dbReference>
<sequence length="684" mass="77455">MAAAKKILVIVESPSKAKTIGKFLGSRYKVIASVGHVRDLPKSKMGIDIENDFEPQYISIRGKGDIIKELKKEAKSASKVYLATDPDREGEAISWHLAFLLGIDQNTPCRIVFNEITEKAIKEAIKHPRPIDARLVDAQQARRVLDRLVGYKISPLLWRKVRRGLSAGRVQSAALKIICDRENEIKNFKPQEFWTITAQFKKKKLFSAKLAEYKGKKLEIENREQNDGILQELEKGAYEVAAIEEKDRMRRPAAPFTTSSLQQDAANKLNFSTRKTMLVAQQLYEGIEIKGRGTIGLVSYIRTDSVRISDEAKAAAKEYITASMGEKYYGNNVYTNKKKDVQDAHEAIRPSQVSLEPEAVKDSLNKDQYNLYKLIWTRFLASQMSAARFKAMSVSIENGDYTFRASGSKLIFDGFLKVYSSSGYEEDKLLPDLEKGEALKLVKVEGEQNFTQPPARFTEASLVKDLEEKDIGRPSTYAPIVATLIDRKYISREKKSLIPTELGFIVTDMMEDYFKEIVDAGFTAQMEENLDDIEVKGVRWKSVIEDFYKTLEKELEAADKEIQKVEFEEELTGETCEKCGRPMVVKHGRFGAFAACTGYPECKNTKPIVQKIDVKCPKCGRDIVARRSKKGRLFYGCSGYPECTQSYWNKPVNKKCPKCGSLLVEKKTKNSKYACSNSECDYKE</sequence>
<keyword evidence="4" id="KW-0863">Zinc-finger</keyword>
<dbReference type="Proteomes" id="UP000824090">
    <property type="component" value="Unassembled WGS sequence"/>
</dbReference>
<dbReference type="Gene3D" id="1.10.460.10">
    <property type="entry name" value="Topoisomerase I, domain 2"/>
    <property type="match status" value="1"/>
</dbReference>
<dbReference type="EC" id="5.6.2.1" evidence="10"/>
<feature type="active site" description="O-(5'-phospho-DNA)-tyrosine intermediate" evidence="10">
    <location>
        <position position="300"/>
    </location>
</feature>
<dbReference type="PANTHER" id="PTHR42785:SF1">
    <property type="entry name" value="DNA TOPOISOMERASE"/>
    <property type="match status" value="1"/>
</dbReference>
<dbReference type="InterPro" id="IPR034149">
    <property type="entry name" value="TOPRIM_TopoI"/>
</dbReference>
<feature type="domain" description="Topo IA-type catalytic" evidence="12">
    <location>
        <begin position="132"/>
        <end position="555"/>
    </location>
</feature>
<dbReference type="SUPFAM" id="SSF57783">
    <property type="entry name" value="Zinc beta-ribbon"/>
    <property type="match status" value="2"/>
</dbReference>
<feature type="site" description="Interaction with DNA" evidence="10">
    <location>
        <position position="151"/>
    </location>
</feature>
<reference evidence="13" key="1">
    <citation type="submission" date="2020-10" db="EMBL/GenBank/DDBJ databases">
        <authorList>
            <person name="Gilroy R."/>
        </authorList>
    </citation>
    <scope>NUCLEOTIDE SEQUENCE</scope>
    <source>
        <strain evidence="13">ChiHcec3-6078</strain>
    </source>
</reference>
<keyword evidence="8 10" id="KW-0238">DNA-binding</keyword>
<dbReference type="GO" id="GO:0003677">
    <property type="term" value="F:DNA binding"/>
    <property type="evidence" value="ECO:0007669"/>
    <property type="project" value="UniProtKB-KW"/>
</dbReference>
<dbReference type="Gene3D" id="3.30.65.10">
    <property type="entry name" value="Bacterial Topoisomerase I, domain 1"/>
    <property type="match status" value="2"/>
</dbReference>
<evidence type="ECO:0000313" key="14">
    <source>
        <dbReference type="Proteomes" id="UP000824090"/>
    </source>
</evidence>
<feature type="site" description="Interaction with DNA" evidence="10">
    <location>
        <position position="36"/>
    </location>
</feature>
<feature type="site" description="Interaction with DNA" evidence="10">
    <location>
        <position position="302"/>
    </location>
</feature>
<name>A0A9D1I1D1_9FIRM</name>
<comment type="catalytic activity">
    <reaction evidence="1 10">
        <text>ATP-independent breakage of single-stranded DNA, followed by passage and rejoining.</text>
        <dbReference type="EC" id="5.6.2.1"/>
    </reaction>
</comment>
<feature type="site" description="Interaction with DNA" evidence="10">
    <location>
        <position position="142"/>
    </location>
</feature>
<dbReference type="InterPro" id="IPR013825">
    <property type="entry name" value="Topo_IA_cen_sub2"/>
</dbReference>
<dbReference type="GO" id="GO:0003917">
    <property type="term" value="F:DNA topoisomerase type I (single strand cut, ATP-independent) activity"/>
    <property type="evidence" value="ECO:0007669"/>
    <property type="project" value="UniProtKB-UniRule"/>
</dbReference>
<keyword evidence="6" id="KW-0460">Magnesium</keyword>
<reference evidence="13" key="2">
    <citation type="journal article" date="2021" name="PeerJ">
        <title>Extensive microbial diversity within the chicken gut microbiome revealed by metagenomics and culture.</title>
        <authorList>
            <person name="Gilroy R."/>
            <person name="Ravi A."/>
            <person name="Getino M."/>
            <person name="Pursley I."/>
            <person name="Horton D.L."/>
            <person name="Alikhan N.F."/>
            <person name="Baker D."/>
            <person name="Gharbi K."/>
            <person name="Hall N."/>
            <person name="Watson M."/>
            <person name="Adriaenssens E.M."/>
            <person name="Foster-Nyarko E."/>
            <person name="Jarju S."/>
            <person name="Secka A."/>
            <person name="Antonio M."/>
            <person name="Oren A."/>
            <person name="Chaudhuri R.R."/>
            <person name="La Ragione R."/>
            <person name="Hildebrand F."/>
            <person name="Pallen M.J."/>
        </authorList>
    </citation>
    <scope>NUCLEOTIDE SEQUENCE</scope>
    <source>
        <strain evidence="13">ChiHcec3-6078</strain>
    </source>
</reference>
<accession>A0A9D1I1D1</accession>
<dbReference type="SMART" id="SM00493">
    <property type="entry name" value="TOPRIM"/>
    <property type="match status" value="1"/>
</dbReference>
<comment type="caution">
    <text evidence="13">The sequence shown here is derived from an EMBL/GenBank/DDBJ whole genome shotgun (WGS) entry which is preliminary data.</text>
</comment>
<dbReference type="Pfam" id="PF01396">
    <property type="entry name" value="Zn_ribbon_Top1"/>
    <property type="match status" value="3"/>
</dbReference>
<comment type="similarity">
    <text evidence="2 10">Belongs to the type IA topoisomerase family.</text>
</comment>
<keyword evidence="7 10" id="KW-0799">Topoisomerase</keyword>
<dbReference type="PROSITE" id="PS00396">
    <property type="entry name" value="TOPO_IA_1"/>
    <property type="match status" value="1"/>
</dbReference>
<evidence type="ECO:0000256" key="1">
    <source>
        <dbReference type="ARBA" id="ARBA00000213"/>
    </source>
</evidence>
<evidence type="ECO:0000256" key="5">
    <source>
        <dbReference type="ARBA" id="ARBA00022833"/>
    </source>
</evidence>
<dbReference type="InterPro" id="IPR003602">
    <property type="entry name" value="Topo_IA_DNA-bd_dom"/>
</dbReference>
<dbReference type="InterPro" id="IPR003601">
    <property type="entry name" value="Topo_IA_2"/>
</dbReference>
<feature type="site" description="Interaction with DNA" evidence="10">
    <location>
        <position position="158"/>
    </location>
</feature>
<keyword evidence="3" id="KW-0479">Metal-binding</keyword>
<dbReference type="AlphaFoldDB" id="A0A9D1I1D1"/>
<dbReference type="PANTHER" id="PTHR42785">
    <property type="entry name" value="DNA TOPOISOMERASE, TYPE IA, CORE"/>
    <property type="match status" value="1"/>
</dbReference>
<evidence type="ECO:0000259" key="11">
    <source>
        <dbReference type="PROSITE" id="PS50880"/>
    </source>
</evidence>
<dbReference type="Gene3D" id="1.10.290.10">
    <property type="entry name" value="Topoisomerase I, domain 4"/>
    <property type="match status" value="1"/>
</dbReference>
<dbReference type="SMART" id="SM00436">
    <property type="entry name" value="TOP1Bc"/>
    <property type="match status" value="1"/>
</dbReference>
<dbReference type="GO" id="GO:0005694">
    <property type="term" value="C:chromosome"/>
    <property type="evidence" value="ECO:0007669"/>
    <property type="project" value="InterPro"/>
</dbReference>
<dbReference type="InterPro" id="IPR023405">
    <property type="entry name" value="Topo_IA_core_domain"/>
</dbReference>
<organism evidence="13 14">
    <name type="scientific">Candidatus Allocopromorpha excrementigallinarum</name>
    <dbReference type="NCBI Taxonomy" id="2840742"/>
    <lineage>
        <taxon>Bacteria</taxon>
        <taxon>Bacillati</taxon>
        <taxon>Bacillota</taxon>
        <taxon>Clostridia</taxon>
        <taxon>Eubacteriales</taxon>
        <taxon>Eubacteriaceae</taxon>
        <taxon>Eubacteriaceae incertae sedis</taxon>
        <taxon>Candidatus Allocopromorpha</taxon>
    </lineage>
</organism>
<feature type="site" description="Interaction with DNA" evidence="10">
    <location>
        <position position="146"/>
    </location>
</feature>
<dbReference type="EMBL" id="DVMP01000026">
    <property type="protein sequence ID" value="HIU25110.1"/>
    <property type="molecule type" value="Genomic_DNA"/>
</dbReference>
<evidence type="ECO:0000256" key="10">
    <source>
        <dbReference type="HAMAP-Rule" id="MF_00952"/>
    </source>
</evidence>
<evidence type="ECO:0000256" key="4">
    <source>
        <dbReference type="ARBA" id="ARBA00022771"/>
    </source>
</evidence>
<dbReference type="InterPro" id="IPR028612">
    <property type="entry name" value="Topoisom_1_IA"/>
</dbReference>
<evidence type="ECO:0000256" key="8">
    <source>
        <dbReference type="ARBA" id="ARBA00023125"/>
    </source>
</evidence>
<dbReference type="GO" id="GO:0008270">
    <property type="term" value="F:zinc ion binding"/>
    <property type="evidence" value="ECO:0007669"/>
    <property type="project" value="UniProtKB-KW"/>
</dbReference>
<dbReference type="InterPro" id="IPR013826">
    <property type="entry name" value="Topo_IA_cen_sub3"/>
</dbReference>
<evidence type="ECO:0000256" key="3">
    <source>
        <dbReference type="ARBA" id="ARBA00022723"/>
    </source>
</evidence>
<feature type="region of interest" description="Interaction with DNA" evidence="10">
    <location>
        <begin position="166"/>
        <end position="171"/>
    </location>
</feature>
<proteinExistence type="inferred from homology"/>
<evidence type="ECO:0000256" key="9">
    <source>
        <dbReference type="ARBA" id="ARBA00023235"/>
    </source>
</evidence>
<dbReference type="SUPFAM" id="SSF56712">
    <property type="entry name" value="Prokaryotic type I DNA topoisomerase"/>
    <property type="match status" value="1"/>
</dbReference>
<dbReference type="PRINTS" id="PR00417">
    <property type="entry name" value="PRTPISMRASEI"/>
</dbReference>